<evidence type="ECO:0000313" key="1">
    <source>
        <dbReference type="EnsemblPlants" id="PGSC0003DMT400074195"/>
    </source>
</evidence>
<keyword evidence="2" id="KW-1185">Reference proteome</keyword>
<name>M1CTC2_SOLTU</name>
<accession>M1CTC2</accession>
<proteinExistence type="predicted"/>
<dbReference type="EnsemblPlants" id="PGSC0003DMT400074195">
    <property type="protein sequence ID" value="PGSC0003DMT400074195"/>
    <property type="gene ID" value="PGSC0003DMG400028837"/>
</dbReference>
<sequence length="68" mass="7988">MSFNNNNVNDKGINISDEPKTSRSISMLVLHNHRVYYLTILLKVLHKLLYKPKLEEQLESLEYPTSKE</sequence>
<protein>
    <submittedName>
        <fullName evidence="1">Uncharacterized protein</fullName>
    </submittedName>
</protein>
<dbReference type="Gramene" id="PGSC0003DMT400074195">
    <property type="protein sequence ID" value="PGSC0003DMT400074195"/>
    <property type="gene ID" value="PGSC0003DMG400028837"/>
</dbReference>
<reference evidence="2" key="1">
    <citation type="journal article" date="2011" name="Nature">
        <title>Genome sequence and analysis of the tuber crop potato.</title>
        <authorList>
            <consortium name="The Potato Genome Sequencing Consortium"/>
        </authorList>
    </citation>
    <scope>NUCLEOTIDE SEQUENCE [LARGE SCALE GENOMIC DNA]</scope>
    <source>
        <strain evidence="2">cv. DM1-3 516 R44</strain>
    </source>
</reference>
<dbReference type="AlphaFoldDB" id="M1CTC2"/>
<reference evidence="1" key="2">
    <citation type="submission" date="2015-06" db="UniProtKB">
        <authorList>
            <consortium name="EnsemblPlants"/>
        </authorList>
    </citation>
    <scope>IDENTIFICATION</scope>
    <source>
        <strain evidence="1">DM1-3 516 R44</strain>
    </source>
</reference>
<evidence type="ECO:0000313" key="2">
    <source>
        <dbReference type="Proteomes" id="UP000011115"/>
    </source>
</evidence>
<dbReference type="HOGENOM" id="CLU_2798922_0_0_1"/>
<organism evidence="1 2">
    <name type="scientific">Solanum tuberosum</name>
    <name type="common">Potato</name>
    <dbReference type="NCBI Taxonomy" id="4113"/>
    <lineage>
        <taxon>Eukaryota</taxon>
        <taxon>Viridiplantae</taxon>
        <taxon>Streptophyta</taxon>
        <taxon>Embryophyta</taxon>
        <taxon>Tracheophyta</taxon>
        <taxon>Spermatophyta</taxon>
        <taxon>Magnoliopsida</taxon>
        <taxon>eudicotyledons</taxon>
        <taxon>Gunneridae</taxon>
        <taxon>Pentapetalae</taxon>
        <taxon>asterids</taxon>
        <taxon>lamiids</taxon>
        <taxon>Solanales</taxon>
        <taxon>Solanaceae</taxon>
        <taxon>Solanoideae</taxon>
        <taxon>Solaneae</taxon>
        <taxon>Solanum</taxon>
    </lineage>
</organism>
<dbReference type="Proteomes" id="UP000011115">
    <property type="component" value="Unassembled WGS sequence"/>
</dbReference>
<dbReference type="InParanoid" id="M1CTC2"/>
<dbReference type="PaxDb" id="4113-PGSC0003DMT400074195"/>